<keyword evidence="1" id="KW-0489">Methyltransferase</keyword>
<protein>
    <submittedName>
        <fullName evidence="1">DNA methylase</fullName>
    </submittedName>
</protein>
<reference evidence="1 2" key="1">
    <citation type="submission" date="2018-01" db="EMBL/GenBank/DDBJ databases">
        <title>Denitrification phenotypes of diverse strains of Pseudomonas stutzeri.</title>
        <authorList>
            <person name="Milligan D.A."/>
            <person name="Bergaust L."/>
            <person name="Bakken L.R."/>
            <person name="Frostegard A."/>
        </authorList>
    </citation>
    <scope>NUCLEOTIDE SEQUENCE [LARGE SCALE GENOMIC DNA]</scope>
    <source>
        <strain evidence="1 2">CCUG 44592</strain>
    </source>
</reference>
<gene>
    <name evidence="1" type="ORF">CXK99_16375</name>
</gene>
<organism evidence="1 2">
    <name type="scientific">Stutzerimonas stutzeri</name>
    <name type="common">Pseudomonas stutzeri</name>
    <dbReference type="NCBI Taxonomy" id="316"/>
    <lineage>
        <taxon>Bacteria</taxon>
        <taxon>Pseudomonadati</taxon>
        <taxon>Pseudomonadota</taxon>
        <taxon>Gammaproteobacteria</taxon>
        <taxon>Pseudomonadales</taxon>
        <taxon>Pseudomonadaceae</taxon>
        <taxon>Stutzerimonas</taxon>
    </lineage>
</organism>
<evidence type="ECO:0000313" key="1">
    <source>
        <dbReference type="EMBL" id="PNF58524.1"/>
    </source>
</evidence>
<dbReference type="GO" id="GO:0008168">
    <property type="term" value="F:methyltransferase activity"/>
    <property type="evidence" value="ECO:0007669"/>
    <property type="project" value="UniProtKB-KW"/>
</dbReference>
<accession>A0A2N8RBR1</accession>
<dbReference type="InterPro" id="IPR011257">
    <property type="entry name" value="DNA_glycosylase"/>
</dbReference>
<evidence type="ECO:0000313" key="2">
    <source>
        <dbReference type="Proteomes" id="UP000236003"/>
    </source>
</evidence>
<proteinExistence type="predicted"/>
<dbReference type="Gene3D" id="1.10.340.30">
    <property type="entry name" value="Hypothetical protein, domain 2"/>
    <property type="match status" value="1"/>
</dbReference>
<dbReference type="GO" id="GO:0032259">
    <property type="term" value="P:methylation"/>
    <property type="evidence" value="ECO:0007669"/>
    <property type="project" value="UniProtKB-KW"/>
</dbReference>
<dbReference type="GO" id="GO:0006281">
    <property type="term" value="P:DNA repair"/>
    <property type="evidence" value="ECO:0007669"/>
    <property type="project" value="InterPro"/>
</dbReference>
<dbReference type="Proteomes" id="UP000236003">
    <property type="component" value="Unassembled WGS sequence"/>
</dbReference>
<sequence>MASETAAEDLGIDVAQGEVELFKWFIASFLFGKRIQRGIAAEAHRVLVERNHLDTPSKLLGCGHRRLVQLLGQARYVRYDESTAARLLKLCEKLESEYSGSLSRLRELGETRSGVERRLQEFEGVGPKTVEIFMREAARVWFVSAPDGACQGQPNG</sequence>
<keyword evidence="1" id="KW-0808">Transferase</keyword>
<dbReference type="RefSeq" id="WP_102821184.1">
    <property type="nucleotide sequence ID" value="NZ_JAMOHR010000019.1"/>
</dbReference>
<name>A0A2N8RBR1_STUST</name>
<dbReference type="SUPFAM" id="SSF48150">
    <property type="entry name" value="DNA-glycosylase"/>
    <property type="match status" value="1"/>
</dbReference>
<dbReference type="EMBL" id="POUM01000014">
    <property type="protein sequence ID" value="PNF58524.1"/>
    <property type="molecule type" value="Genomic_DNA"/>
</dbReference>
<comment type="caution">
    <text evidence="1">The sequence shown here is derived from an EMBL/GenBank/DDBJ whole genome shotgun (WGS) entry which is preliminary data.</text>
</comment>
<dbReference type="AlphaFoldDB" id="A0A2N8RBR1"/>